<dbReference type="InterPro" id="IPR029062">
    <property type="entry name" value="Class_I_gatase-like"/>
</dbReference>
<keyword evidence="2" id="KW-1185">Reference proteome</keyword>
<protein>
    <submittedName>
        <fullName evidence="1">Peptidase C26</fullName>
    </submittedName>
</protein>
<dbReference type="RefSeq" id="WP_120176851.1">
    <property type="nucleotide sequence ID" value="NZ_AP018786.1"/>
</dbReference>
<dbReference type="Pfam" id="PF07722">
    <property type="entry name" value="Peptidase_C26"/>
    <property type="match status" value="1"/>
</dbReference>
<dbReference type="EMBL" id="AP018786">
    <property type="protein sequence ID" value="BBF23224.1"/>
    <property type="molecule type" value="Genomic_DNA"/>
</dbReference>
<reference evidence="1 2" key="1">
    <citation type="journal article" date="2018" name="Int. J. Syst. Evol. Microbiol.">
        <title>Mesosutterella multiformis gen. nov., sp. nov., a member of the family Sutterellaceae and Sutterella megalosphaeroides sp. nov., isolated from human faeces.</title>
        <authorList>
            <person name="Sakamoto M."/>
            <person name="Ikeyama N."/>
            <person name="Kunihiro T."/>
            <person name="Iino T."/>
            <person name="Yuki M."/>
            <person name="Ohkuma M."/>
        </authorList>
    </citation>
    <scope>NUCLEOTIDE SEQUENCE [LARGE SCALE GENOMIC DNA]</scope>
    <source>
        <strain evidence="1 2">6FBBBH3</strain>
    </source>
</reference>
<organism evidence="1 2">
    <name type="scientific">Sutterella megalosphaeroides</name>
    <dbReference type="NCBI Taxonomy" id="2494234"/>
    <lineage>
        <taxon>Bacteria</taxon>
        <taxon>Pseudomonadati</taxon>
        <taxon>Pseudomonadota</taxon>
        <taxon>Betaproteobacteria</taxon>
        <taxon>Burkholderiales</taxon>
        <taxon>Sutterellaceae</taxon>
        <taxon>Sutterella</taxon>
    </lineage>
</organism>
<dbReference type="GO" id="GO:0005829">
    <property type="term" value="C:cytosol"/>
    <property type="evidence" value="ECO:0007669"/>
    <property type="project" value="TreeGrafter"/>
</dbReference>
<dbReference type="PROSITE" id="PS51273">
    <property type="entry name" value="GATASE_TYPE_1"/>
    <property type="match status" value="1"/>
</dbReference>
<name>A0A2Z6IA33_9BURK</name>
<evidence type="ECO:0000313" key="2">
    <source>
        <dbReference type="Proteomes" id="UP000271003"/>
    </source>
</evidence>
<sequence length="238" mass="26081">MLAGKPLIGLTPARFREAGVVGTRAGYEESIRAAGGVPLVLPFAEEAVLDALFEELDGLLLTGGVDVDPRLYGETPQPECGPIETERDRLELQLIRKAWEKDLPILAVCRGAQILNAAMGGTLYQDLPSELGLPPERHSRRDAESLLVHEVRTVPGTRISEWSGTQLGVNSLHHQAVKRLAPVFVPAAYSAEDDVLEGFEAPEKRFVIAVQWHPERLSTRQGEAARLFEEFVKACANE</sequence>
<gene>
    <name evidence="1" type="ORF">SUTMEG_11150</name>
</gene>
<dbReference type="Proteomes" id="UP000271003">
    <property type="component" value="Chromosome"/>
</dbReference>
<proteinExistence type="predicted"/>
<dbReference type="Gene3D" id="3.40.50.880">
    <property type="match status" value="1"/>
</dbReference>
<dbReference type="PANTHER" id="PTHR43235:SF1">
    <property type="entry name" value="GLUTAMINE AMIDOTRANSFERASE PB2B2.05-RELATED"/>
    <property type="match status" value="1"/>
</dbReference>
<dbReference type="InterPro" id="IPR011697">
    <property type="entry name" value="Peptidase_C26"/>
</dbReference>
<evidence type="ECO:0000313" key="1">
    <source>
        <dbReference type="EMBL" id="BBF23224.1"/>
    </source>
</evidence>
<dbReference type="GO" id="GO:0033969">
    <property type="term" value="F:gamma-glutamyl-gamma-aminobutyrate hydrolase activity"/>
    <property type="evidence" value="ECO:0007669"/>
    <property type="project" value="TreeGrafter"/>
</dbReference>
<dbReference type="PANTHER" id="PTHR43235">
    <property type="entry name" value="GLUTAMINE AMIDOTRANSFERASE PB2B2.05-RELATED"/>
    <property type="match status" value="1"/>
</dbReference>
<dbReference type="KEGG" id="sutt:SUTMEG_11150"/>
<dbReference type="AlphaFoldDB" id="A0A2Z6IA33"/>
<dbReference type="OrthoDB" id="9813383at2"/>
<dbReference type="CDD" id="cd01745">
    <property type="entry name" value="GATase1_2"/>
    <property type="match status" value="1"/>
</dbReference>
<dbReference type="SUPFAM" id="SSF52317">
    <property type="entry name" value="Class I glutamine amidotransferase-like"/>
    <property type="match status" value="1"/>
</dbReference>
<accession>A0A2Z6IA33</accession>
<dbReference type="InterPro" id="IPR044668">
    <property type="entry name" value="PuuD-like"/>
</dbReference>
<dbReference type="GO" id="GO:0006598">
    <property type="term" value="P:polyamine catabolic process"/>
    <property type="evidence" value="ECO:0007669"/>
    <property type="project" value="TreeGrafter"/>
</dbReference>